<evidence type="ECO:0000313" key="1">
    <source>
        <dbReference type="EMBL" id="CAL0325828.1"/>
    </source>
</evidence>
<dbReference type="PANTHER" id="PTHR33670:SF1">
    <property type="entry name" value="OS09G0416300 PROTEIN"/>
    <property type="match status" value="1"/>
</dbReference>
<protein>
    <submittedName>
        <fullName evidence="1">Uncharacterized protein</fullName>
    </submittedName>
</protein>
<comment type="caution">
    <text evidence="1">The sequence shown here is derived from an EMBL/GenBank/DDBJ whole genome shotgun (WGS) entry which is preliminary data.</text>
</comment>
<sequence>MATDILRPTCNNFSNYYHNHHATTTTSYRKPLTRPDHTNRVAASDSMKEKVTILRRGHSLHSSSMFTVSTDVYAGSAFSVVAPSPSALPLPSFPIKKRTSPAIDDSATRGLRRLLRLE</sequence>
<evidence type="ECO:0000313" key="2">
    <source>
        <dbReference type="Proteomes" id="UP001497480"/>
    </source>
</evidence>
<proteinExistence type="predicted"/>
<dbReference type="EMBL" id="CAXHTB010000018">
    <property type="protein sequence ID" value="CAL0325828.1"/>
    <property type="molecule type" value="Genomic_DNA"/>
</dbReference>
<dbReference type="PANTHER" id="PTHR33670">
    <property type="entry name" value="SPLICING FACTOR, PROLINE- AND GLUTAMINE-RICH-LIKE"/>
    <property type="match status" value="1"/>
</dbReference>
<dbReference type="Proteomes" id="UP001497480">
    <property type="component" value="Unassembled WGS sequence"/>
</dbReference>
<dbReference type="AlphaFoldDB" id="A0AAV1XY80"/>
<dbReference type="InterPro" id="IPR028322">
    <property type="entry name" value="PNRC-like_rgn"/>
</dbReference>
<accession>A0AAV1XY80</accession>
<organism evidence="1 2">
    <name type="scientific">Lupinus luteus</name>
    <name type="common">European yellow lupine</name>
    <dbReference type="NCBI Taxonomy" id="3873"/>
    <lineage>
        <taxon>Eukaryota</taxon>
        <taxon>Viridiplantae</taxon>
        <taxon>Streptophyta</taxon>
        <taxon>Embryophyta</taxon>
        <taxon>Tracheophyta</taxon>
        <taxon>Spermatophyta</taxon>
        <taxon>Magnoliopsida</taxon>
        <taxon>eudicotyledons</taxon>
        <taxon>Gunneridae</taxon>
        <taxon>Pentapetalae</taxon>
        <taxon>rosids</taxon>
        <taxon>fabids</taxon>
        <taxon>Fabales</taxon>
        <taxon>Fabaceae</taxon>
        <taxon>Papilionoideae</taxon>
        <taxon>50 kb inversion clade</taxon>
        <taxon>genistoids sensu lato</taxon>
        <taxon>core genistoids</taxon>
        <taxon>Genisteae</taxon>
        <taxon>Lupinus</taxon>
    </lineage>
</organism>
<keyword evidence="2" id="KW-1185">Reference proteome</keyword>
<dbReference type="Pfam" id="PF15365">
    <property type="entry name" value="PNRC"/>
    <property type="match status" value="1"/>
</dbReference>
<name>A0AAV1XY80_LUPLU</name>
<dbReference type="GO" id="GO:0016071">
    <property type="term" value="P:mRNA metabolic process"/>
    <property type="evidence" value="ECO:0007669"/>
    <property type="project" value="UniProtKB-ARBA"/>
</dbReference>
<reference evidence="1 2" key="1">
    <citation type="submission" date="2024-03" db="EMBL/GenBank/DDBJ databases">
        <authorList>
            <person name="Martinez-Hernandez J."/>
        </authorList>
    </citation>
    <scope>NUCLEOTIDE SEQUENCE [LARGE SCALE GENOMIC DNA]</scope>
</reference>
<gene>
    <name evidence="1" type="ORF">LLUT_LOCUS26888</name>
</gene>